<evidence type="ECO:0000313" key="5">
    <source>
        <dbReference type="Proteomes" id="UP000828083"/>
    </source>
</evidence>
<accession>A0AAE7RXP8</accession>
<protein>
    <recommendedName>
        <fullName evidence="3">Peptidase S74 domain-containing protein</fullName>
    </recommendedName>
</protein>
<keyword evidence="2" id="KW-0946">Virion</keyword>
<gene>
    <name evidence="4" type="primary">gp_78104</name>
</gene>
<organism evidence="4 5">
    <name type="scientific">uncultured phage cr23_1</name>
    <dbReference type="NCBI Taxonomy" id="2986419"/>
    <lineage>
        <taxon>Viruses</taxon>
        <taxon>Duplodnaviria</taxon>
        <taxon>Heunggongvirae</taxon>
        <taxon>Uroviricota</taxon>
        <taxon>Caudoviricetes</taxon>
        <taxon>Crassvirales</taxon>
        <taxon>Suoliviridae</taxon>
        <taxon>Uncouvirinae</taxon>
        <taxon>Aurodevirus</taxon>
        <taxon>Aurodevirus hiberniae</taxon>
    </lineage>
</organism>
<reference evidence="4 5" key="1">
    <citation type="submission" date="2021-04" db="EMBL/GenBank/DDBJ databases">
        <authorList>
            <person name="Shkoporov A.N."/>
            <person name="Stockdale S.R."/>
            <person name="Guerin E."/>
            <person name="Ross R.P."/>
            <person name="Hill C."/>
        </authorList>
    </citation>
    <scope>NUCLEOTIDE SEQUENCE [LARGE SCALE GENOMIC DNA]</scope>
    <source>
        <strain evidence="5">cr23_1</strain>
    </source>
</reference>
<comment type="subcellular location">
    <subcellularLocation>
        <location evidence="1">Virion</location>
    </subcellularLocation>
</comment>
<dbReference type="Proteomes" id="UP000828083">
    <property type="component" value="Segment"/>
</dbReference>
<dbReference type="InterPro" id="IPR030392">
    <property type="entry name" value="S74_ICA"/>
</dbReference>
<keyword evidence="2" id="KW-1227">Viral tail protein</keyword>
<sequence length="872" mass="96059">MRDRGTFNFSGNLEVKKDAPLEARSLVNSYADLVKPETWTDEQGGIWKYDCMLVSCKDRPGKIYQLSPGADYTKESSWILIGDTSELNNKVQQFINSKGAPNGLASLNESGIIPSAQLPSYVDDVIEVDTFSNLPGTGESGKIYIVQDTNLTYRWSGTDYVEISKSLALGETSSTAYPGDKGKATTDKLNRIPDKLITDTVNVNQSTTEAVLNFTTYRQEAQLVGRNTLTITSATTSQAGLMSSSDKTKLDGLKDQAGITSDIDAVQTNLETHINNKFNPHEVTKAQVGLSEVDNTSDANKPISTATQNALNGKFSATDGNALKQRVDNIPELVATDITVDSDNDSVNISLDKTSIVDGTLSGTTININSATASKAGILVPTDKSKIDKIITNGNGTKYLSDNGTYKEVSGGSSSSDINIIELQDIRDIISIVYHEKDRASSDISSVFGGSANFRSIVNDILKTHTRYFFHVKDTPDTNCIQLSGVNAWKNIDNTQYELHFIYNYYISNGNQRTCRRVTVIDSDNTDSNLFIVENVNDMYVLSKDRDRCKSVSLVGEGFDENHWYPVSFTADPNSIVPPCNLIIWNSLNNDSAGISPKPSWATNNGGFVLHIDMTIIGDGYGQYTYARNKLNNWHGEWGGETAVGEMRQTTQTSTFYIYLRGGANYFYTSDYADLKMTAHSSEVLDGYNTYSIKDTQGDIKDFFVYVENDLFGEVKNLQIVHDNEFNFANDSIGNYVWINYRSRYDSVTSAKAVYVGNGQAGADGAFGAIHASGFFKESDVRLKSNIVPLNHTLDQICNIPTVEFDMHDKHQIGTVAQNLENNFAEIVNTDSDGMKSVDYCMLGVVAIEGIKLLKQEVEDLKKQIEELKNGK</sequence>
<dbReference type="GO" id="GO:0098015">
    <property type="term" value="C:virus tail"/>
    <property type="evidence" value="ECO:0007669"/>
    <property type="project" value="UniProtKB-KW"/>
</dbReference>
<name>A0AAE7RXP8_9CAUD</name>
<proteinExistence type="predicted"/>
<evidence type="ECO:0000313" key="4">
    <source>
        <dbReference type="EMBL" id="QWM91431.2"/>
    </source>
</evidence>
<dbReference type="PROSITE" id="PS51688">
    <property type="entry name" value="ICA"/>
    <property type="match status" value="1"/>
</dbReference>
<evidence type="ECO:0000256" key="2">
    <source>
        <dbReference type="ARBA" id="ARBA00022732"/>
    </source>
</evidence>
<dbReference type="EMBL" id="MZ130500">
    <property type="protein sequence ID" value="QWM91431.2"/>
    <property type="molecule type" value="Genomic_DNA"/>
</dbReference>
<keyword evidence="5" id="KW-1185">Reference proteome</keyword>
<evidence type="ECO:0000256" key="1">
    <source>
        <dbReference type="ARBA" id="ARBA00004328"/>
    </source>
</evidence>
<feature type="domain" description="Peptidase S74" evidence="3">
    <location>
        <begin position="779"/>
        <end position="865"/>
    </location>
</feature>
<evidence type="ECO:0000259" key="3">
    <source>
        <dbReference type="PROSITE" id="PS51688"/>
    </source>
</evidence>
<dbReference type="Pfam" id="PF13884">
    <property type="entry name" value="Peptidase_S74"/>
    <property type="match status" value="1"/>
</dbReference>